<keyword evidence="4" id="KW-1185">Reference proteome</keyword>
<accession>A0A7Z0D2J2</accession>
<keyword evidence="1 3" id="KW-0560">Oxidoreductase</keyword>
<dbReference type="AlphaFoldDB" id="A0A7Z0D2J2"/>
<reference evidence="3 4" key="1">
    <citation type="submission" date="2020-07" db="EMBL/GenBank/DDBJ databases">
        <title>Sequencing the genomes of 1000 actinobacteria strains.</title>
        <authorList>
            <person name="Klenk H.-P."/>
        </authorList>
    </citation>
    <scope>NUCLEOTIDE SEQUENCE [LARGE SCALE GENOMIC DNA]</scope>
    <source>
        <strain evidence="3 4">DSM 26341</strain>
    </source>
</reference>
<dbReference type="Gene3D" id="3.50.50.60">
    <property type="entry name" value="FAD/NAD(P)-binding domain"/>
    <property type="match status" value="1"/>
</dbReference>
<dbReference type="RefSeq" id="WP_179427838.1">
    <property type="nucleotide sequence ID" value="NZ_JACBZP010000001.1"/>
</dbReference>
<comment type="caution">
    <text evidence="3">The sequence shown here is derived from an EMBL/GenBank/DDBJ whole genome shotgun (WGS) entry which is preliminary data.</text>
</comment>
<gene>
    <name evidence="3" type="ORF">BJY26_001998</name>
</gene>
<dbReference type="InterPro" id="IPR036188">
    <property type="entry name" value="FAD/NAD-bd_sf"/>
</dbReference>
<dbReference type="PANTHER" id="PTHR13847:SF287">
    <property type="entry name" value="FAD-DEPENDENT OXIDOREDUCTASE DOMAIN-CONTAINING PROTEIN 1"/>
    <property type="match status" value="1"/>
</dbReference>
<sequence>MTVELPDRADVVIVGGGAMGTSSAFHLAEAGVRVVVIERDEIASGSTSKAAGGVRAQFSDPVNIELGARSLAAFENFAVRPGAEIDLRRHGYLFLLDDDADLDAFTESVRLQNSRGVPSRIIDVDEAARLCPIVARDGLVGGAYSPTDGHCTPEAVAQGYAAGARRNGAAIVQHCTVSDVLVEGGAVAGVVTDRGTVHAPAVLCAAGAWSAAVGAMAGVELPVVPKRRQVIVTEPMPELPPNLPMTIDFGATFYFHPEGDGLLIGLSDPDESTGFHLERTERWMDLVAEAIAYRTPSLQSVGIRTGWAGLYEETPDQNALIGTAGDVPGFYYATGFSGHGFLQSPAVGEVMRDLYLGRRPAIDVSGLAVSRFAGTGARPEKNCV</sequence>
<dbReference type="SUPFAM" id="SSF51905">
    <property type="entry name" value="FAD/NAD(P)-binding domain"/>
    <property type="match status" value="1"/>
</dbReference>
<dbReference type="GO" id="GO:0008115">
    <property type="term" value="F:sarcosine oxidase activity"/>
    <property type="evidence" value="ECO:0007669"/>
    <property type="project" value="UniProtKB-EC"/>
</dbReference>
<organism evidence="3 4">
    <name type="scientific">Spelaeicoccus albus</name>
    <dbReference type="NCBI Taxonomy" id="1280376"/>
    <lineage>
        <taxon>Bacteria</taxon>
        <taxon>Bacillati</taxon>
        <taxon>Actinomycetota</taxon>
        <taxon>Actinomycetes</taxon>
        <taxon>Micrococcales</taxon>
        <taxon>Brevibacteriaceae</taxon>
        <taxon>Spelaeicoccus</taxon>
    </lineage>
</organism>
<dbReference type="Pfam" id="PF01266">
    <property type="entry name" value="DAO"/>
    <property type="match status" value="1"/>
</dbReference>
<dbReference type="EC" id="1.5.3.1" evidence="3"/>
<dbReference type="EMBL" id="JACBZP010000001">
    <property type="protein sequence ID" value="NYI67692.1"/>
    <property type="molecule type" value="Genomic_DNA"/>
</dbReference>
<dbReference type="GO" id="GO:0005737">
    <property type="term" value="C:cytoplasm"/>
    <property type="evidence" value="ECO:0007669"/>
    <property type="project" value="TreeGrafter"/>
</dbReference>
<dbReference type="Gene3D" id="3.30.9.10">
    <property type="entry name" value="D-Amino Acid Oxidase, subunit A, domain 2"/>
    <property type="match status" value="1"/>
</dbReference>
<dbReference type="InterPro" id="IPR006076">
    <property type="entry name" value="FAD-dep_OxRdtase"/>
</dbReference>
<feature type="domain" description="FAD dependent oxidoreductase" evidence="2">
    <location>
        <begin position="10"/>
        <end position="354"/>
    </location>
</feature>
<proteinExistence type="predicted"/>
<evidence type="ECO:0000259" key="2">
    <source>
        <dbReference type="Pfam" id="PF01266"/>
    </source>
</evidence>
<dbReference type="SUPFAM" id="SSF54373">
    <property type="entry name" value="FAD-linked reductases, C-terminal domain"/>
    <property type="match status" value="1"/>
</dbReference>
<evidence type="ECO:0000313" key="4">
    <source>
        <dbReference type="Proteomes" id="UP000539111"/>
    </source>
</evidence>
<dbReference type="PANTHER" id="PTHR13847">
    <property type="entry name" value="SARCOSINE DEHYDROGENASE-RELATED"/>
    <property type="match status" value="1"/>
</dbReference>
<evidence type="ECO:0000256" key="1">
    <source>
        <dbReference type="ARBA" id="ARBA00023002"/>
    </source>
</evidence>
<evidence type="ECO:0000313" key="3">
    <source>
        <dbReference type="EMBL" id="NYI67692.1"/>
    </source>
</evidence>
<protein>
    <submittedName>
        <fullName evidence="3">Sarcosine oxidase subunit beta</fullName>
        <ecNumber evidence="3">1.5.3.1</ecNumber>
    </submittedName>
</protein>
<name>A0A7Z0D2J2_9MICO</name>
<dbReference type="Proteomes" id="UP000539111">
    <property type="component" value="Unassembled WGS sequence"/>
</dbReference>